<dbReference type="InterPro" id="IPR036661">
    <property type="entry name" value="Luciferase-like_sf"/>
</dbReference>
<evidence type="ECO:0000313" key="7">
    <source>
        <dbReference type="Proteomes" id="UP000712673"/>
    </source>
</evidence>
<feature type="domain" description="Luciferase-like" evidence="5">
    <location>
        <begin position="18"/>
        <end position="182"/>
    </location>
</feature>
<keyword evidence="3" id="KW-0560">Oxidoreductase</keyword>
<comment type="caution">
    <text evidence="6">The sequence shown here is derived from an EMBL/GenBank/DDBJ whole genome shotgun (WGS) entry which is preliminary data.</text>
</comment>
<name>A0A937W5X4_UNCTE</name>
<feature type="non-terminal residue" evidence="6">
    <location>
        <position position="182"/>
    </location>
</feature>
<dbReference type="InterPro" id="IPR050172">
    <property type="entry name" value="SsuD_RutA_monooxygenase"/>
</dbReference>
<accession>A0A937W5X4</accession>
<gene>
    <name evidence="6" type="ORF">FJZ47_18520</name>
</gene>
<dbReference type="InterPro" id="IPR011251">
    <property type="entry name" value="Luciferase-like_dom"/>
</dbReference>
<keyword evidence="2" id="KW-0288">FMN</keyword>
<keyword evidence="1" id="KW-0285">Flavoprotein</keyword>
<evidence type="ECO:0000313" key="6">
    <source>
        <dbReference type="EMBL" id="MBM3225775.1"/>
    </source>
</evidence>
<evidence type="ECO:0000256" key="1">
    <source>
        <dbReference type="ARBA" id="ARBA00022630"/>
    </source>
</evidence>
<dbReference type="EMBL" id="VGLS01000681">
    <property type="protein sequence ID" value="MBM3225775.1"/>
    <property type="molecule type" value="Genomic_DNA"/>
</dbReference>
<evidence type="ECO:0000256" key="4">
    <source>
        <dbReference type="ARBA" id="ARBA00023033"/>
    </source>
</evidence>
<dbReference type="SUPFAM" id="SSF51679">
    <property type="entry name" value="Bacterial luciferase-like"/>
    <property type="match status" value="1"/>
</dbReference>
<sequence>MHLGIFSYNVAYGARPDELARACEERGFESFWVGEHTHIPASRQTPYPGGDPLPRPYYHMADPFVSLMAAASATTQIKLGTGVCLVIEHDPIVLAKTVATLDWLSNGRLLFGVGGGWNREEMAHHGTAFARRWQVLRERIEAMQTIWTQEEASYTGEFVHFERIISYPKPVQKPHPPILLGA</sequence>
<dbReference type="GO" id="GO:0046306">
    <property type="term" value="P:alkanesulfonate catabolic process"/>
    <property type="evidence" value="ECO:0007669"/>
    <property type="project" value="TreeGrafter"/>
</dbReference>
<evidence type="ECO:0000259" key="5">
    <source>
        <dbReference type="Pfam" id="PF00296"/>
    </source>
</evidence>
<evidence type="ECO:0000256" key="3">
    <source>
        <dbReference type="ARBA" id="ARBA00023002"/>
    </source>
</evidence>
<reference evidence="6" key="1">
    <citation type="submission" date="2019-03" db="EMBL/GenBank/DDBJ databases">
        <title>Lake Tanganyika Metagenome-Assembled Genomes (MAGs).</title>
        <authorList>
            <person name="Tran P."/>
        </authorList>
    </citation>
    <scope>NUCLEOTIDE SEQUENCE</scope>
    <source>
        <strain evidence="6">K_DeepCast_65m_m2_066</strain>
    </source>
</reference>
<proteinExistence type="predicted"/>
<dbReference type="PANTHER" id="PTHR42847:SF4">
    <property type="entry name" value="ALKANESULFONATE MONOOXYGENASE-RELATED"/>
    <property type="match status" value="1"/>
</dbReference>
<evidence type="ECO:0000256" key="2">
    <source>
        <dbReference type="ARBA" id="ARBA00022643"/>
    </source>
</evidence>
<dbReference type="Gene3D" id="3.20.20.30">
    <property type="entry name" value="Luciferase-like domain"/>
    <property type="match status" value="1"/>
</dbReference>
<dbReference type="Proteomes" id="UP000712673">
    <property type="component" value="Unassembled WGS sequence"/>
</dbReference>
<dbReference type="NCBIfam" id="TIGR03619">
    <property type="entry name" value="F420_Rv2161c"/>
    <property type="match status" value="1"/>
</dbReference>
<dbReference type="PANTHER" id="PTHR42847">
    <property type="entry name" value="ALKANESULFONATE MONOOXYGENASE"/>
    <property type="match status" value="1"/>
</dbReference>
<organism evidence="6 7">
    <name type="scientific">Tectimicrobiota bacterium</name>
    <dbReference type="NCBI Taxonomy" id="2528274"/>
    <lineage>
        <taxon>Bacteria</taxon>
        <taxon>Pseudomonadati</taxon>
        <taxon>Nitrospinota/Tectimicrobiota group</taxon>
        <taxon>Candidatus Tectimicrobiota</taxon>
    </lineage>
</organism>
<dbReference type="AlphaFoldDB" id="A0A937W5X4"/>
<dbReference type="GO" id="GO:0008726">
    <property type="term" value="F:alkanesulfonate monooxygenase activity"/>
    <property type="evidence" value="ECO:0007669"/>
    <property type="project" value="TreeGrafter"/>
</dbReference>
<keyword evidence="4" id="KW-0503">Monooxygenase</keyword>
<dbReference type="InterPro" id="IPR019921">
    <property type="entry name" value="Lucif-like_OxRdtase_Rv2161c"/>
</dbReference>
<protein>
    <submittedName>
        <fullName evidence="6">LLM class F420-dependent oxidoreductase</fullName>
    </submittedName>
</protein>
<dbReference type="Pfam" id="PF00296">
    <property type="entry name" value="Bac_luciferase"/>
    <property type="match status" value="1"/>
</dbReference>